<dbReference type="Proteomes" id="UP001595976">
    <property type="component" value="Unassembled WGS sequence"/>
</dbReference>
<gene>
    <name evidence="1" type="ORF">ACFPK2_06820</name>
</gene>
<evidence type="ECO:0000313" key="1">
    <source>
        <dbReference type="EMBL" id="MFC5292698.1"/>
    </source>
</evidence>
<sequence length="65" mass="7543">MRAPRTISRTYLRTYSDNGQRKLYVEWSDGSRTECDAEKACSSSHMQALLAHARSIGLPLERERW</sequence>
<organism evidence="1 2">
    <name type="scientific">Bosea minatitlanensis</name>
    <dbReference type="NCBI Taxonomy" id="128782"/>
    <lineage>
        <taxon>Bacteria</taxon>
        <taxon>Pseudomonadati</taxon>
        <taxon>Pseudomonadota</taxon>
        <taxon>Alphaproteobacteria</taxon>
        <taxon>Hyphomicrobiales</taxon>
        <taxon>Boseaceae</taxon>
        <taxon>Bosea</taxon>
    </lineage>
</organism>
<comment type="caution">
    <text evidence="1">The sequence shown here is derived from an EMBL/GenBank/DDBJ whole genome shotgun (WGS) entry which is preliminary data.</text>
</comment>
<reference evidence="2" key="1">
    <citation type="journal article" date="2019" name="Int. J. Syst. Evol. Microbiol.">
        <title>The Global Catalogue of Microorganisms (GCM) 10K type strain sequencing project: providing services to taxonomists for standard genome sequencing and annotation.</title>
        <authorList>
            <consortium name="The Broad Institute Genomics Platform"/>
            <consortium name="The Broad Institute Genome Sequencing Center for Infectious Disease"/>
            <person name="Wu L."/>
            <person name="Ma J."/>
        </authorList>
    </citation>
    <scope>NUCLEOTIDE SEQUENCE [LARGE SCALE GENOMIC DNA]</scope>
    <source>
        <strain evidence="2">CGMCC 1.15643</strain>
    </source>
</reference>
<dbReference type="EMBL" id="JBHSLI010000002">
    <property type="protein sequence ID" value="MFC5292698.1"/>
    <property type="molecule type" value="Genomic_DNA"/>
</dbReference>
<keyword evidence="2" id="KW-1185">Reference proteome</keyword>
<accession>A0ABW0F1F2</accession>
<evidence type="ECO:0008006" key="3">
    <source>
        <dbReference type="Google" id="ProtNLM"/>
    </source>
</evidence>
<dbReference type="RefSeq" id="WP_260347968.1">
    <property type="nucleotide sequence ID" value="NZ_JAOAOS010000002.1"/>
</dbReference>
<protein>
    <recommendedName>
        <fullName evidence="3">KTSC domain-containing protein</fullName>
    </recommendedName>
</protein>
<evidence type="ECO:0000313" key="2">
    <source>
        <dbReference type="Proteomes" id="UP001595976"/>
    </source>
</evidence>
<proteinExistence type="predicted"/>
<name>A0ABW0F1F2_9HYPH</name>